<dbReference type="Gene3D" id="2.60.40.10">
    <property type="entry name" value="Immunoglobulins"/>
    <property type="match status" value="1"/>
</dbReference>
<feature type="region of interest" description="Disordered" evidence="9">
    <location>
        <begin position="1930"/>
        <end position="1955"/>
    </location>
</feature>
<keyword evidence="3" id="KW-0964">Secreted</keyword>
<dbReference type="InterPro" id="IPR010566">
    <property type="entry name" value="Haemolys_ca-bd"/>
</dbReference>
<keyword evidence="5" id="KW-0677">Repeat</keyword>
<keyword evidence="8" id="KW-0472">Membrane</keyword>
<keyword evidence="6" id="KW-0106">Calcium</keyword>
<evidence type="ECO:0000313" key="12">
    <source>
        <dbReference type="Proteomes" id="UP000051757"/>
    </source>
</evidence>
<dbReference type="GO" id="GO:0005509">
    <property type="term" value="F:calcium ion binding"/>
    <property type="evidence" value="ECO:0007669"/>
    <property type="project" value="InterPro"/>
</dbReference>
<dbReference type="InterPro" id="IPR011049">
    <property type="entry name" value="Serralysin-like_metalloprot_C"/>
</dbReference>
<feature type="region of interest" description="Disordered" evidence="9">
    <location>
        <begin position="1333"/>
        <end position="1353"/>
    </location>
</feature>
<dbReference type="SUPFAM" id="SSF49313">
    <property type="entry name" value="Cadherin-like"/>
    <property type="match status" value="1"/>
</dbReference>
<feature type="region of interest" description="Disordered" evidence="9">
    <location>
        <begin position="807"/>
        <end position="895"/>
    </location>
</feature>
<keyword evidence="12" id="KW-1185">Reference proteome</keyword>
<name>A0A0R0B5W0_9GAMM</name>
<feature type="compositionally biased region" description="Basic and acidic residues" evidence="9">
    <location>
        <begin position="1720"/>
        <end position="1737"/>
    </location>
</feature>
<evidence type="ECO:0000256" key="1">
    <source>
        <dbReference type="ARBA" id="ARBA00004370"/>
    </source>
</evidence>
<accession>A0A0R0B5W0</accession>
<dbReference type="PRINTS" id="PR00313">
    <property type="entry name" value="CABNDNGRPT"/>
</dbReference>
<gene>
    <name evidence="11" type="ORF">ARC23_05895</name>
</gene>
<comment type="caution">
    <text evidence="11">The sequence shown here is derived from an EMBL/GenBank/DDBJ whole genome shotgun (WGS) entry which is preliminary data.</text>
</comment>
<dbReference type="Pfam" id="PF00353">
    <property type="entry name" value="HemolysinCabind"/>
    <property type="match status" value="30"/>
</dbReference>
<dbReference type="PANTHER" id="PTHR38340:SF1">
    <property type="entry name" value="S-LAYER PROTEIN"/>
    <property type="match status" value="1"/>
</dbReference>
<dbReference type="InterPro" id="IPR050557">
    <property type="entry name" value="RTX_toxin/Mannuronan_C5-epim"/>
</dbReference>
<evidence type="ECO:0000256" key="9">
    <source>
        <dbReference type="SAM" id="MobiDB-lite"/>
    </source>
</evidence>
<dbReference type="GO" id="GO:0005576">
    <property type="term" value="C:extracellular region"/>
    <property type="evidence" value="ECO:0007669"/>
    <property type="project" value="UniProtKB-SubCell"/>
</dbReference>
<dbReference type="Pfam" id="PF06594">
    <property type="entry name" value="HCBP_related"/>
    <property type="match status" value="1"/>
</dbReference>
<evidence type="ECO:0000256" key="5">
    <source>
        <dbReference type="ARBA" id="ARBA00022737"/>
    </source>
</evidence>
<dbReference type="PRINTS" id="PR01488">
    <property type="entry name" value="RTXTOXINA"/>
</dbReference>
<evidence type="ECO:0000259" key="10">
    <source>
        <dbReference type="SMART" id="SM00736"/>
    </source>
</evidence>
<feature type="domain" description="Dystroglycan-type cadherin-like" evidence="10">
    <location>
        <begin position="1824"/>
        <end position="1917"/>
    </location>
</feature>
<evidence type="ECO:0000256" key="8">
    <source>
        <dbReference type="ARBA" id="ARBA00023136"/>
    </source>
</evidence>
<keyword evidence="7" id="KW-0843">Virulence</keyword>
<feature type="region of interest" description="Disordered" evidence="9">
    <location>
        <begin position="1706"/>
        <end position="1737"/>
    </location>
</feature>
<dbReference type="InterPro" id="IPR018511">
    <property type="entry name" value="Hemolysin-typ_Ca-bd_CS"/>
</dbReference>
<dbReference type="PANTHER" id="PTHR38340">
    <property type="entry name" value="S-LAYER PROTEIN"/>
    <property type="match status" value="1"/>
</dbReference>
<feature type="compositionally biased region" description="Acidic residues" evidence="9">
    <location>
        <begin position="1336"/>
        <end position="1353"/>
    </location>
</feature>
<feature type="compositionally biased region" description="Gly residues" evidence="9">
    <location>
        <begin position="1944"/>
        <end position="1955"/>
    </location>
</feature>
<dbReference type="GO" id="GO:0090729">
    <property type="term" value="F:toxin activity"/>
    <property type="evidence" value="ECO:0007669"/>
    <property type="project" value="UniProtKB-KW"/>
</dbReference>
<dbReference type="InterPro" id="IPR015919">
    <property type="entry name" value="Cadherin-like_sf"/>
</dbReference>
<dbReference type="Gene3D" id="2.150.10.10">
    <property type="entry name" value="Serralysin-like metalloprotease, C-terminal"/>
    <property type="match status" value="21"/>
</dbReference>
<protein>
    <recommendedName>
        <fullName evidence="10">Dystroglycan-type cadherin-like domain-containing protein</fullName>
    </recommendedName>
</protein>
<dbReference type="SMART" id="SM00736">
    <property type="entry name" value="CADG"/>
    <property type="match status" value="1"/>
</dbReference>
<dbReference type="InterPro" id="IPR006644">
    <property type="entry name" value="Cadg"/>
</dbReference>
<keyword evidence="4" id="KW-0800">Toxin</keyword>
<evidence type="ECO:0000256" key="4">
    <source>
        <dbReference type="ARBA" id="ARBA00022656"/>
    </source>
</evidence>
<feature type="region of interest" description="Disordered" evidence="9">
    <location>
        <begin position="2464"/>
        <end position="2509"/>
    </location>
</feature>
<dbReference type="EMBL" id="LLXV01000014">
    <property type="protein sequence ID" value="KRG52655.1"/>
    <property type="molecule type" value="Genomic_DNA"/>
</dbReference>
<dbReference type="PROSITE" id="PS00330">
    <property type="entry name" value="HEMOLYSIN_CALCIUM"/>
    <property type="match status" value="23"/>
</dbReference>
<evidence type="ECO:0000256" key="2">
    <source>
        <dbReference type="ARBA" id="ARBA00004613"/>
    </source>
</evidence>
<dbReference type="Proteomes" id="UP000051757">
    <property type="component" value="Unassembled WGS sequence"/>
</dbReference>
<evidence type="ECO:0000256" key="3">
    <source>
        <dbReference type="ARBA" id="ARBA00022525"/>
    </source>
</evidence>
<organism evidence="11 12">
    <name type="scientific">Stenotrophomonas beteli</name>
    <dbReference type="NCBI Taxonomy" id="3384461"/>
    <lineage>
        <taxon>Bacteria</taxon>
        <taxon>Pseudomonadati</taxon>
        <taxon>Pseudomonadota</taxon>
        <taxon>Gammaproteobacteria</taxon>
        <taxon>Lysobacterales</taxon>
        <taxon>Lysobacteraceae</taxon>
        <taxon>Stenotrophomonas</taxon>
        <taxon>Stenotrophomonas maltophilia group</taxon>
    </lineage>
</organism>
<proteinExistence type="predicted"/>
<evidence type="ECO:0000313" key="11">
    <source>
        <dbReference type="EMBL" id="KRG52655.1"/>
    </source>
</evidence>
<dbReference type="InterPro" id="IPR013783">
    <property type="entry name" value="Ig-like_fold"/>
</dbReference>
<dbReference type="Pfam" id="PF05345">
    <property type="entry name" value="He_PIG"/>
    <property type="match status" value="1"/>
</dbReference>
<dbReference type="SUPFAM" id="SSF51120">
    <property type="entry name" value="beta-Roll"/>
    <property type="match status" value="15"/>
</dbReference>
<feature type="compositionally biased region" description="Gly residues" evidence="9">
    <location>
        <begin position="2603"/>
        <end position="2612"/>
    </location>
</feature>
<evidence type="ECO:0000256" key="6">
    <source>
        <dbReference type="ARBA" id="ARBA00022837"/>
    </source>
</evidence>
<feature type="region of interest" description="Disordered" evidence="9">
    <location>
        <begin position="583"/>
        <end position="614"/>
    </location>
</feature>
<dbReference type="GO" id="GO:0016020">
    <property type="term" value="C:membrane"/>
    <property type="evidence" value="ECO:0007669"/>
    <property type="project" value="UniProtKB-SubCell"/>
</dbReference>
<comment type="subcellular location">
    <subcellularLocation>
        <location evidence="1">Membrane</location>
    </subcellularLocation>
    <subcellularLocation>
        <location evidence="2">Secreted</location>
    </subcellularLocation>
</comment>
<reference evidence="11 12" key="1">
    <citation type="journal article" date="2016" name="Front. Microbiol.">
        <title>Genome Sequence of Type Strains of Genus Stenotrophomonas.</title>
        <authorList>
            <person name="Patil P.P."/>
            <person name="Midha S."/>
            <person name="Kumar S."/>
            <person name="Patil P.B."/>
        </authorList>
    </citation>
    <scope>NUCLEOTIDE SEQUENCE [LARGE SCALE GENOMIC DNA]</scope>
    <source>
        <strain evidence="11 12">LMG 978</strain>
    </source>
</reference>
<dbReference type="OrthoDB" id="1676884at2"/>
<feature type="region of interest" description="Disordered" evidence="9">
    <location>
        <begin position="919"/>
        <end position="949"/>
    </location>
</feature>
<dbReference type="InterPro" id="IPR001343">
    <property type="entry name" value="Hemolysn_Ca-bd"/>
</dbReference>
<dbReference type="InterPro" id="IPR003995">
    <property type="entry name" value="RTX_toxin_determinant-A"/>
</dbReference>
<sequence length="2944" mass="300493">MAADAINDAKAMLLTEISAALAANLKLGLDRVKPADGTGAVPPDQLLAMYKDVLEQNAELLSIYASRFQLEGNADLLVWCQGMIADTQRQLALVDKDQEPAITLKDLASGVISSLDEQGKLISLGGSEKVFGVVGKGLDRLDIIQKMLDGDFSAAAAVFAGSAVNTVVTGVLTGAVVAAGVVSWPIVAGVAVIGAVAGIVGGNMANDLVEDFFEFAKEPEDLRDDAYNSIVFQIQHGGSSYLPAMGDYLSFGTSGDDQLSAQYLQGNGSILIGGGGNDSLHGAERVDRLSGGAGNDLLKGYEGNDVLNGGAGNDVLEGGKGSDRLEGGTGFDTYEFHLADFAGGSQDIVVDTDGIGKITFDNVAIGDLSVNHVSRDGLGWETQDRKFRLQVVGSGDTSSLIITHRETGGRIVVRNWSNGELSITLPGLGQPGTPENPYALTNENDQVGHDGDPDEVRSGNDIISAMGGNDGVDGGYGDDWIDGGHGNDLILGGPGSNRLLGGLGDDVLLGIPMLLAWTVPNDLDGWYEDMRERNDVLNFGKGWYTHMEGHAPVSGDATQNLIGFQVSATYDNGQDPWVETDSNVNPSGDDEIDAGDGSDVAYGGEGDDNISGGTGNDLLIGGADNDYIRGEEDNDLILGDDFAAAGGIWDFVATQISSQANTSGNDTLIGGSGNDRIYGQGGHDIIDGGEGDDILQGDRVDYGLGYSYNVGGVAGDDFIDGGDGNDQIYGDGGNDTLRGGSGNDMIVGDSIGIDGSLHGNDTIDAGEGADTVIGLGGNDVIRGGDGNDILLGDGALSDVGADFHGNDTLYGEAGDDELQGNGGDDFLDGGTGDDLLSGQDGNDTLQGGDGKDELQGGDGQDTLSGGSDDDRLFGQDGDDVLSGDHGNDELYGGAGNDRLSGGAGIDKLGGGVGNDVLDGGDGNDTLDGEAGDDTIYGGAGNDTIDGDDGSDLVFGGAGDDGIYGGIGNDELHGEDGDDIISAAEGNDLVLGGAGNDMLNGDAGNDDVQGGDGNDHLTGGDGDDVLTGGAGNDLLRGGAGNDRFHFESGFGADLVALEDAGAGQDTISFGSSIAAEDLAYTAHGLDLVILHASGVDSIVVRGFFAAGMAASVQLPNGTILDRAYFEQLLSIPVPTGVGSAGDDQMVGTENADNLHGGGGNDAIHGLAGDDFLYGGAGNDTLSGGLGGDVLDGGSGNDTYIFNFYDGYDSILNLGEADAGSDVIQLGTSITRDMINNFQVSGDDLMIAFRQGADFASIYLEGFLSAANGTHRIQFADGTWLSAQDFRGNSDAWVGTDGDDLYLGTAANNNVQGGLGNDELHGLAGDDRIFGGAGNDSLDGDGGIDEIDGGDGDDQLYGDDAISGPGEYDVLRGGAGNDRYYVGAGYQDAPSPDTVIELAGEGIDTVYAESYSYTLTANVENLVGVYASTFLYWQNPEYYGWRVNIPRKFVGNDLDNTIQIGPAPWNGNHDQRLYLLDGGAGNDTLIGSIADEIYVVDSLGDVIVETDTGVGASFDTIRASLSYSLADHANIERLELWGANALSGWGNSGNNILVGRTSDAANHLYGGLGDDTYVITAKDVVVENAGEGIDTVIIDHVDEVSSSTQWFNVADYANVENLSLGNNLTLDLYFSGSDNEGAFNANLRGNAGDNRLVGNGFSNELRGGGGNDTLVGGERELNTSYATGRDYLYGEEGNDLLQAGSGGADLYGGTGNDTLEGGTGNDDFHYARGDGQDTIESKGHGVSTRDRVIFAAGIDPDDITWSQVGLDLVIQVGTDPSDRITVSGYWQESEAGIVLSQRIDEFVFADGTIRKGGLDRLPYTNNPPETLIYYFNHEAVGEEAFTLALPTGMFRDAADDTLSFSLGNGSPEWLAIDATTGVISGSPPNGGGEYTVQIVASDSWGQTATSSLSLGVRNVIRGTAAADSLTGTQFRDDIHAGQGNDTLTGAGPGDRLYGGQGDDTYVVTDASQQIIELAGEGHDTVQSSSYSYTLGEQVEGLALLDQAIEGIGNQLDNLIIGTDGDNLLDGGLGNDRLVGGLGDDIYRVDSASDQTVELAGEGIDTVLADLSWQLGDNVENLELVGTGHWNATGNALDNQLIGNAGNNRMDGGGGNDWLQGAQGDDYYVTSSAQERVIEELDAGVDTVERRFETNLVLASNVEHLVLGAGIVTGNGNGLSNQITGNAAANRLSGMDGDDTLIGADGDDQLWGGNGLDILHGGNGADYLDGGTGADQLRGGAGNDVYIVDHADDTVTELAGEGTDQVQASASHVLSANVENLFLTGTAAIAGTGNDAANYIAGNAGANTLNGAGGNDTLSGGAGDDLLIGGSGNDAYLVDASSGSDTVDNTGGGSDTLFFGAGVSRERLSFTRNGNDLLITIDQSATPAVRVLNHFLGGDAAIDFVQPDGGSTLTAAQINQIVAGSGSGFDQVVQGTAAGEQLVGGAGKDLIEGLGGADTLFGMGGDDTLRGGDGNDQLAGGSGNGTGSGNDILEGGLGNDTLRGEDGTNTLSGGAGDDQYVYGGGTDVINNTGGGTDWLIFQNGIGTAQLAFTRDGNNLIITVNGNASQRVTVTDHFLGGDFALDYLQPASGSALNTAAINALVSNNGGGSNPGGGSPGMGNDADYPSVKTGTAAGEQIVGTSGRDLIKGVAGDDTLFGMGGDDKLDGGDGNDYLSGGNGSFSGSGKDILIGGAGDDQLVGEDGDDMLFGGTGNDTYFYTDASGADTIDNTGGGTDWLYLEGIDRARLAYHRDGDDLIVRVDGSASKQMRVLGHFLGGERAISFVQPGDGGYAISAATIAGQLTPLPAARAASSATASMASPLDAPLPSLADEASAFVQAMGLFDDGHGISLPSAVIAAPVVAPPLAEASAQDVSPPTLRTSSSIRAADTAASLAELQHLVDSMGSFGGKGAELSLGSEDDPQASLAQAHALAGGRLNPRYSANAVRQLLL</sequence>
<feature type="region of interest" description="Disordered" evidence="9">
    <location>
        <begin position="2603"/>
        <end position="2623"/>
    </location>
</feature>
<evidence type="ECO:0000256" key="7">
    <source>
        <dbReference type="ARBA" id="ARBA00023026"/>
    </source>
</evidence>